<dbReference type="RefSeq" id="WP_172176115.1">
    <property type="nucleotide sequence ID" value="NZ_CASGIA010000004.1"/>
</dbReference>
<evidence type="ECO:0000313" key="6">
    <source>
        <dbReference type="Proteomes" id="UP001193734"/>
    </source>
</evidence>
<comment type="caution">
    <text evidence="5">The sequence shown here is derived from an EMBL/GenBank/DDBJ whole genome shotgun (WGS) entry which is preliminary data.</text>
</comment>
<keyword evidence="2" id="KW-0238">DNA-binding</keyword>
<dbReference type="PANTHER" id="PTHR46796:SF13">
    <property type="entry name" value="HTH-TYPE TRANSCRIPTIONAL ACTIVATOR RHAS"/>
    <property type="match status" value="1"/>
</dbReference>
<evidence type="ECO:0000259" key="4">
    <source>
        <dbReference type="PROSITE" id="PS01124"/>
    </source>
</evidence>
<dbReference type="PANTHER" id="PTHR46796">
    <property type="entry name" value="HTH-TYPE TRANSCRIPTIONAL ACTIVATOR RHAS-RELATED"/>
    <property type="match status" value="1"/>
</dbReference>
<sequence length="262" mass="29903">MNLRVIKPCADLQSYVRYYWVLKSPEQFNILTFPIGCPQMIFHRLTPLFIPELSSLQDRFTISGQVNFPAHITSDGDTEMIVAVFYPHTIGMFIDIPPSEFYNSEISGFDIGNKNLNVLARQIFDCETTVGCIKVIENWLLSRLNQCQDLLNMKRSGNAVNILMATPSVSVNELADISCLSPKQFGRVFNSHLGMMPKEYARVVRFQKSMWMLQNGKCDYAAIAYLCGYSDQSHFIRDFRQYSSVTPARIVNPYSDLFTTPT</sequence>
<gene>
    <name evidence="5" type="ORF">HPS55_04290</name>
</gene>
<accession>A0ABX2ASE4</accession>
<dbReference type="SUPFAM" id="SSF46689">
    <property type="entry name" value="Homeodomain-like"/>
    <property type="match status" value="1"/>
</dbReference>
<evidence type="ECO:0000256" key="1">
    <source>
        <dbReference type="ARBA" id="ARBA00023015"/>
    </source>
</evidence>
<feature type="domain" description="HTH araC/xylS-type" evidence="4">
    <location>
        <begin position="154"/>
        <end position="253"/>
    </location>
</feature>
<dbReference type="InterPro" id="IPR009057">
    <property type="entry name" value="Homeodomain-like_sf"/>
</dbReference>
<keyword evidence="1" id="KW-0805">Transcription regulation</keyword>
<keyword evidence="6" id="KW-1185">Reference proteome</keyword>
<dbReference type="InterPro" id="IPR046532">
    <property type="entry name" value="DUF6597"/>
</dbReference>
<evidence type="ECO:0000256" key="2">
    <source>
        <dbReference type="ARBA" id="ARBA00023125"/>
    </source>
</evidence>
<organism evidence="5 6">
    <name type="scientific">Xylanibacter rodentium</name>
    <dbReference type="NCBI Taxonomy" id="2736289"/>
    <lineage>
        <taxon>Bacteria</taxon>
        <taxon>Pseudomonadati</taxon>
        <taxon>Bacteroidota</taxon>
        <taxon>Bacteroidia</taxon>
        <taxon>Bacteroidales</taxon>
        <taxon>Prevotellaceae</taxon>
        <taxon>Xylanibacter</taxon>
    </lineage>
</organism>
<dbReference type="EMBL" id="JABKKE010000005">
    <property type="protein sequence ID" value="NPE13555.1"/>
    <property type="molecule type" value="Genomic_DNA"/>
</dbReference>
<dbReference type="Proteomes" id="UP001193734">
    <property type="component" value="Unassembled WGS sequence"/>
</dbReference>
<protein>
    <submittedName>
        <fullName evidence="5">Helix-turn-helix transcriptional regulator</fullName>
    </submittedName>
</protein>
<reference evidence="5 6" key="1">
    <citation type="submission" date="2020-05" db="EMBL/GenBank/DDBJ databases">
        <title>Distinct polysaccharide utilization as determinants for interspecies competition between intestinal Prevotella spp.</title>
        <authorList>
            <person name="Galvez E.J.C."/>
            <person name="Iljazovic A."/>
            <person name="Strowig T."/>
        </authorList>
    </citation>
    <scope>NUCLEOTIDE SEQUENCE [LARGE SCALE GENOMIC DNA]</scope>
    <source>
        <strain evidence="5 6">PROD</strain>
    </source>
</reference>
<evidence type="ECO:0000256" key="3">
    <source>
        <dbReference type="ARBA" id="ARBA00023163"/>
    </source>
</evidence>
<dbReference type="GeneID" id="82156980"/>
<dbReference type="Gene3D" id="1.10.10.60">
    <property type="entry name" value="Homeodomain-like"/>
    <property type="match status" value="1"/>
</dbReference>
<evidence type="ECO:0000313" key="5">
    <source>
        <dbReference type="EMBL" id="NPE13555.1"/>
    </source>
</evidence>
<dbReference type="Pfam" id="PF12833">
    <property type="entry name" value="HTH_18"/>
    <property type="match status" value="1"/>
</dbReference>
<dbReference type="InterPro" id="IPR018060">
    <property type="entry name" value="HTH_AraC"/>
</dbReference>
<proteinExistence type="predicted"/>
<keyword evidence="3" id="KW-0804">Transcription</keyword>
<dbReference type="PROSITE" id="PS01124">
    <property type="entry name" value="HTH_ARAC_FAMILY_2"/>
    <property type="match status" value="1"/>
</dbReference>
<dbReference type="Pfam" id="PF20240">
    <property type="entry name" value="DUF6597"/>
    <property type="match status" value="1"/>
</dbReference>
<dbReference type="InterPro" id="IPR050204">
    <property type="entry name" value="AraC_XylS_family_regulators"/>
</dbReference>
<dbReference type="SMART" id="SM00342">
    <property type="entry name" value="HTH_ARAC"/>
    <property type="match status" value="1"/>
</dbReference>
<name>A0ABX2ASE4_9BACT</name>